<name>R7UMY4_CAPTE</name>
<dbReference type="EMBL" id="KB299519">
    <property type="protein sequence ID" value="ELU07904.1"/>
    <property type="molecule type" value="Genomic_DNA"/>
</dbReference>
<proteinExistence type="predicted"/>
<accession>R7UMY4</accession>
<keyword evidence="4" id="KW-1185">Reference proteome</keyword>
<feature type="non-terminal residue" evidence="2">
    <location>
        <position position="1"/>
    </location>
</feature>
<dbReference type="PROSITE" id="PS00028">
    <property type="entry name" value="ZINC_FINGER_C2H2_1"/>
    <property type="match status" value="1"/>
</dbReference>
<dbReference type="EMBL" id="AMQN01006905">
    <property type="status" value="NOT_ANNOTATED_CDS"/>
    <property type="molecule type" value="Genomic_DNA"/>
</dbReference>
<protein>
    <recommendedName>
        <fullName evidence="1">C2H2-type domain-containing protein</fullName>
    </recommendedName>
</protein>
<dbReference type="SMART" id="SM00355">
    <property type="entry name" value="ZnF_C2H2"/>
    <property type="match status" value="2"/>
</dbReference>
<reference evidence="4" key="1">
    <citation type="submission" date="2012-12" db="EMBL/GenBank/DDBJ databases">
        <authorList>
            <person name="Hellsten U."/>
            <person name="Grimwood J."/>
            <person name="Chapman J.A."/>
            <person name="Shapiro H."/>
            <person name="Aerts A."/>
            <person name="Otillar R.P."/>
            <person name="Terry A.Y."/>
            <person name="Boore J.L."/>
            <person name="Simakov O."/>
            <person name="Marletaz F."/>
            <person name="Cho S.-J."/>
            <person name="Edsinger-Gonzales E."/>
            <person name="Havlak P."/>
            <person name="Kuo D.-H."/>
            <person name="Larsson T."/>
            <person name="Lv J."/>
            <person name="Arendt D."/>
            <person name="Savage R."/>
            <person name="Osoegawa K."/>
            <person name="de Jong P."/>
            <person name="Lindberg D.R."/>
            <person name="Seaver E.C."/>
            <person name="Weisblat D.A."/>
            <person name="Putnam N.H."/>
            <person name="Grigoriev I.V."/>
            <person name="Rokhsar D.S."/>
        </authorList>
    </citation>
    <scope>NUCLEOTIDE SEQUENCE</scope>
    <source>
        <strain evidence="4">I ESC-2004</strain>
    </source>
</reference>
<dbReference type="EnsemblMetazoa" id="CapteT72383">
    <property type="protein sequence ID" value="CapteP72383"/>
    <property type="gene ID" value="CapteG72383"/>
</dbReference>
<organism evidence="2">
    <name type="scientific">Capitella teleta</name>
    <name type="common">Polychaete worm</name>
    <dbReference type="NCBI Taxonomy" id="283909"/>
    <lineage>
        <taxon>Eukaryota</taxon>
        <taxon>Metazoa</taxon>
        <taxon>Spiralia</taxon>
        <taxon>Lophotrochozoa</taxon>
        <taxon>Annelida</taxon>
        <taxon>Polychaeta</taxon>
        <taxon>Sedentaria</taxon>
        <taxon>Scolecida</taxon>
        <taxon>Capitellidae</taxon>
        <taxon>Capitella</taxon>
    </lineage>
</organism>
<dbReference type="OrthoDB" id="6780310at2759"/>
<evidence type="ECO:0000313" key="4">
    <source>
        <dbReference type="Proteomes" id="UP000014760"/>
    </source>
</evidence>
<gene>
    <name evidence="2" type="ORF">CAPTEDRAFT_72383</name>
</gene>
<sequence length="52" mass="6222">YQCKHCTFSTNFHSVIEQHISTNHSQDRELMCPYCKVKLVDNDHIMSHYNTH</sequence>
<dbReference type="AlphaFoldDB" id="R7UMY4"/>
<evidence type="ECO:0000313" key="2">
    <source>
        <dbReference type="EMBL" id="ELU07904.1"/>
    </source>
</evidence>
<reference evidence="3" key="3">
    <citation type="submission" date="2015-06" db="UniProtKB">
        <authorList>
            <consortium name="EnsemblMetazoa"/>
        </authorList>
    </citation>
    <scope>IDENTIFICATION</scope>
</reference>
<dbReference type="InterPro" id="IPR013087">
    <property type="entry name" value="Znf_C2H2_type"/>
</dbReference>
<reference evidence="2 4" key="2">
    <citation type="journal article" date="2013" name="Nature">
        <title>Insights into bilaterian evolution from three spiralian genomes.</title>
        <authorList>
            <person name="Simakov O."/>
            <person name="Marletaz F."/>
            <person name="Cho S.J."/>
            <person name="Edsinger-Gonzales E."/>
            <person name="Havlak P."/>
            <person name="Hellsten U."/>
            <person name="Kuo D.H."/>
            <person name="Larsson T."/>
            <person name="Lv J."/>
            <person name="Arendt D."/>
            <person name="Savage R."/>
            <person name="Osoegawa K."/>
            <person name="de Jong P."/>
            <person name="Grimwood J."/>
            <person name="Chapman J.A."/>
            <person name="Shapiro H."/>
            <person name="Aerts A."/>
            <person name="Otillar R.P."/>
            <person name="Terry A.Y."/>
            <person name="Boore J.L."/>
            <person name="Grigoriev I.V."/>
            <person name="Lindberg D.R."/>
            <person name="Seaver E.C."/>
            <person name="Weisblat D.A."/>
            <person name="Putnam N.H."/>
            <person name="Rokhsar D.S."/>
        </authorList>
    </citation>
    <scope>NUCLEOTIDE SEQUENCE</scope>
    <source>
        <strain evidence="2 4">I ESC-2004</strain>
    </source>
</reference>
<evidence type="ECO:0000259" key="1">
    <source>
        <dbReference type="PROSITE" id="PS00028"/>
    </source>
</evidence>
<feature type="domain" description="C2H2-type" evidence="1">
    <location>
        <begin position="32"/>
        <end position="52"/>
    </location>
</feature>
<feature type="non-terminal residue" evidence="2">
    <location>
        <position position="52"/>
    </location>
</feature>
<dbReference type="Proteomes" id="UP000014760">
    <property type="component" value="Unassembled WGS sequence"/>
</dbReference>
<evidence type="ECO:0000313" key="3">
    <source>
        <dbReference type="EnsemblMetazoa" id="CapteP72383"/>
    </source>
</evidence>
<dbReference type="HOGENOM" id="CLU_3093366_0_0_1"/>
<dbReference type="Gene3D" id="3.30.160.60">
    <property type="entry name" value="Classic Zinc Finger"/>
    <property type="match status" value="1"/>
</dbReference>